<dbReference type="GO" id="GO:0016407">
    <property type="term" value="F:acetyltransferase activity"/>
    <property type="evidence" value="ECO:0007669"/>
    <property type="project" value="InterPro"/>
</dbReference>
<dbReference type="SUPFAM" id="SSF54001">
    <property type="entry name" value="Cysteine proteinases"/>
    <property type="match status" value="1"/>
</dbReference>
<dbReference type="OrthoDB" id="17550at2759"/>
<name>A0A8J4Q6Y3_9MYCE</name>
<dbReference type="AlphaFoldDB" id="A0A8J4Q6Y3"/>
<dbReference type="EMBL" id="AJWJ01000103">
    <property type="protein sequence ID" value="KAF2075356.1"/>
    <property type="molecule type" value="Genomic_DNA"/>
</dbReference>
<dbReference type="Proteomes" id="UP000695562">
    <property type="component" value="Unassembled WGS sequence"/>
</dbReference>
<protein>
    <recommendedName>
        <fullName evidence="4">Arylamine N-acetyltransferase</fullName>
    </recommendedName>
</protein>
<dbReference type="InterPro" id="IPR001447">
    <property type="entry name" value="Arylamine_N-AcTrfase"/>
</dbReference>
<dbReference type="Gene3D" id="3.30.2140.20">
    <property type="match status" value="1"/>
</dbReference>
<evidence type="ECO:0000313" key="2">
    <source>
        <dbReference type="EMBL" id="KAF2075356.1"/>
    </source>
</evidence>
<dbReference type="PANTHER" id="PTHR11786:SF0">
    <property type="entry name" value="ARYLAMINE N-ACETYLTRANSFERASE 4-RELATED"/>
    <property type="match status" value="1"/>
</dbReference>
<organism evidence="2 3">
    <name type="scientific">Polysphondylium violaceum</name>
    <dbReference type="NCBI Taxonomy" id="133409"/>
    <lineage>
        <taxon>Eukaryota</taxon>
        <taxon>Amoebozoa</taxon>
        <taxon>Evosea</taxon>
        <taxon>Eumycetozoa</taxon>
        <taxon>Dictyostelia</taxon>
        <taxon>Dictyosteliales</taxon>
        <taxon>Dictyosteliaceae</taxon>
        <taxon>Polysphondylium</taxon>
    </lineage>
</organism>
<evidence type="ECO:0000256" key="1">
    <source>
        <dbReference type="ARBA" id="ARBA00006547"/>
    </source>
</evidence>
<dbReference type="Pfam" id="PF00797">
    <property type="entry name" value="Acetyltransf_2"/>
    <property type="match status" value="1"/>
</dbReference>
<dbReference type="PANTHER" id="PTHR11786">
    <property type="entry name" value="N-HYDROXYARYLAMINE O-ACETYLTRANSFERASE"/>
    <property type="match status" value="1"/>
</dbReference>
<comment type="caution">
    <text evidence="2">The sequence shown here is derived from an EMBL/GenBank/DDBJ whole genome shotgun (WGS) entry which is preliminary data.</text>
</comment>
<reference evidence="2" key="1">
    <citation type="submission" date="2020-01" db="EMBL/GenBank/DDBJ databases">
        <title>Development of genomics and gene disruption for Polysphondylium violaceum indicates a role for the polyketide synthase stlB in stalk morphogenesis.</title>
        <authorList>
            <person name="Narita B."/>
            <person name="Kawabe Y."/>
            <person name="Kin K."/>
            <person name="Saito T."/>
            <person name="Gibbs R."/>
            <person name="Kuspa A."/>
            <person name="Muzny D."/>
            <person name="Queller D."/>
            <person name="Richards S."/>
            <person name="Strassman J."/>
            <person name="Sucgang R."/>
            <person name="Worley K."/>
            <person name="Schaap P."/>
        </authorList>
    </citation>
    <scope>NUCLEOTIDE SEQUENCE</scope>
    <source>
        <strain evidence="2">QSvi11</strain>
    </source>
</reference>
<comment type="similarity">
    <text evidence="1">Belongs to the arylamine N-acetyltransferase family.</text>
</comment>
<evidence type="ECO:0000313" key="3">
    <source>
        <dbReference type="Proteomes" id="UP000695562"/>
    </source>
</evidence>
<gene>
    <name evidence="2" type="ORF">CYY_003332</name>
</gene>
<sequence>MDFLTLFYNHVNLPIDFKVNNLEDLEVVMKALCVSTPFNNLDILDGSFVELNRESTIQKVLIEKSGGQCYHISVMMYLYMIEIGLDATMFKVLSSDKNPTPMSENHISCLLKYTDGNTYLVDVSIGVFCPLKPILIDSETIITGVNGNLCRSRSNGDGTYLFECKPNVEQAPWFCMYHYNLEPVGFPEVRKCQLNMVNDNVVFLLNSLPVIFRFTQDENKAINGTVTLSGNSLTENRGAKEKKPITDSAQFKEYLVSILKCNYNFEIKPQYARDGIAEAAFA</sequence>
<evidence type="ECO:0008006" key="4">
    <source>
        <dbReference type="Google" id="ProtNLM"/>
    </source>
</evidence>
<proteinExistence type="inferred from homology"/>
<keyword evidence="3" id="KW-1185">Reference proteome</keyword>
<dbReference type="InterPro" id="IPR038765">
    <property type="entry name" value="Papain-like_cys_pep_sf"/>
</dbReference>
<accession>A0A8J4Q6Y3</accession>
<dbReference type="InterPro" id="IPR053710">
    <property type="entry name" value="Arylamine_NAT_domain_sf"/>
</dbReference>